<organism evidence="2 3">
    <name type="scientific">Takifugu flavidus</name>
    <name type="common">sansaifugu</name>
    <dbReference type="NCBI Taxonomy" id="433684"/>
    <lineage>
        <taxon>Eukaryota</taxon>
        <taxon>Metazoa</taxon>
        <taxon>Chordata</taxon>
        <taxon>Craniata</taxon>
        <taxon>Vertebrata</taxon>
        <taxon>Euteleostomi</taxon>
        <taxon>Actinopterygii</taxon>
        <taxon>Neopterygii</taxon>
        <taxon>Teleostei</taxon>
        <taxon>Neoteleostei</taxon>
        <taxon>Acanthomorphata</taxon>
        <taxon>Eupercaria</taxon>
        <taxon>Tetraodontiformes</taxon>
        <taxon>Tetradontoidea</taxon>
        <taxon>Tetraodontidae</taxon>
        <taxon>Takifugu</taxon>
    </lineage>
</organism>
<reference evidence="2 3" key="1">
    <citation type="submission" date="2019-04" db="EMBL/GenBank/DDBJ databases">
        <title>Chromosome genome assembly for Takifugu flavidus.</title>
        <authorList>
            <person name="Xiao S."/>
        </authorList>
    </citation>
    <scope>NUCLEOTIDE SEQUENCE [LARGE SCALE GENOMIC DNA]</scope>
    <source>
        <strain evidence="2">HTHZ2018</strain>
        <tissue evidence="2">Muscle</tissue>
    </source>
</reference>
<evidence type="ECO:0000313" key="3">
    <source>
        <dbReference type="Proteomes" id="UP000324091"/>
    </source>
</evidence>
<comment type="caution">
    <text evidence="2">The sequence shown here is derived from an EMBL/GenBank/DDBJ whole genome shotgun (WGS) entry which is preliminary data.</text>
</comment>
<feature type="compositionally biased region" description="Basic and acidic residues" evidence="1">
    <location>
        <begin position="177"/>
        <end position="186"/>
    </location>
</feature>
<feature type="compositionally biased region" description="Basic and acidic residues" evidence="1">
    <location>
        <begin position="1"/>
        <end position="20"/>
    </location>
</feature>
<feature type="region of interest" description="Disordered" evidence="1">
    <location>
        <begin position="174"/>
        <end position="194"/>
    </location>
</feature>
<dbReference type="AlphaFoldDB" id="A0A5C6NHT4"/>
<feature type="compositionally biased region" description="Basic and acidic residues" evidence="1">
    <location>
        <begin position="116"/>
        <end position="126"/>
    </location>
</feature>
<protein>
    <submittedName>
        <fullName evidence="2">Uncharacterized protein</fullName>
    </submittedName>
</protein>
<keyword evidence="3" id="KW-1185">Reference proteome</keyword>
<proteinExistence type="predicted"/>
<feature type="region of interest" description="Disordered" evidence="1">
    <location>
        <begin position="107"/>
        <end position="126"/>
    </location>
</feature>
<evidence type="ECO:0000256" key="1">
    <source>
        <dbReference type="SAM" id="MobiDB-lite"/>
    </source>
</evidence>
<gene>
    <name evidence="2" type="ORF">D4764_20G0004200</name>
</gene>
<name>A0A5C6NHT4_9TELE</name>
<feature type="region of interest" description="Disordered" evidence="1">
    <location>
        <begin position="131"/>
        <end position="151"/>
    </location>
</feature>
<accession>A0A5C6NHT4</accession>
<feature type="region of interest" description="Disordered" evidence="1">
    <location>
        <begin position="1"/>
        <end position="66"/>
    </location>
</feature>
<dbReference type="Proteomes" id="UP000324091">
    <property type="component" value="Chromosome 20"/>
</dbReference>
<dbReference type="EMBL" id="RHFK02000013">
    <property type="protein sequence ID" value="TWW66388.1"/>
    <property type="molecule type" value="Genomic_DNA"/>
</dbReference>
<evidence type="ECO:0000313" key="2">
    <source>
        <dbReference type="EMBL" id="TWW66388.1"/>
    </source>
</evidence>
<sequence>MSEGWPRTEHESEQRKRGMAEKNVGISDEETEDHVIAGGEGGGDVEVESEAEAKGEPEGQAEDSISHVSEALPDVPHKPSGAHQEESISNSHFSSLNHHHVDLSKAILHPSPSYPSEDHRDSLAPEELTHSETIHKHSHQSHTLPTETPHHSIVDHRHQPITDESSHVHPHTNLMETEERHSELRNNNRVTSEKAGPLKARHWCQVVVRAELIETNAKNYWNHPPSSTGRTKWSFCLLDYVPKCSEFSRSVHQYKLCHTKDVAAPKGELKLTTWKKRH</sequence>